<dbReference type="Proteomes" id="UP000279833">
    <property type="component" value="Unassembled WGS sequence"/>
</dbReference>
<feature type="domain" description="Ig-like" evidence="10">
    <location>
        <begin position="686"/>
        <end position="773"/>
    </location>
</feature>
<evidence type="ECO:0000256" key="5">
    <source>
        <dbReference type="ARBA" id="ARBA00022737"/>
    </source>
</evidence>
<keyword evidence="13" id="KW-1185">Reference proteome</keyword>
<dbReference type="GO" id="GO:0005634">
    <property type="term" value="C:nucleus"/>
    <property type="evidence" value="ECO:0007669"/>
    <property type="project" value="UniProtKB-SubCell"/>
</dbReference>
<gene>
    <name evidence="12" type="ORF">SCUD_LOCUS10910</name>
</gene>
<comment type="similarity">
    <text evidence="3">Belongs to the protein kinase superfamily. CAMK Ser/Thr protein kinase family.</text>
</comment>
<dbReference type="CDD" id="cd00063">
    <property type="entry name" value="FN3"/>
    <property type="match status" value="3"/>
</dbReference>
<accession>A0A183K7D3</accession>
<dbReference type="InterPro" id="IPR036116">
    <property type="entry name" value="FN3_sf"/>
</dbReference>
<dbReference type="FunFam" id="2.60.40.10:FF:000003">
    <property type="entry name" value="Titin isoform E"/>
    <property type="match status" value="1"/>
</dbReference>
<dbReference type="FunFam" id="2.60.40.10:FF:000050">
    <property type="entry name" value="Titin isoform B"/>
    <property type="match status" value="1"/>
</dbReference>
<dbReference type="EMBL" id="UZAK01034071">
    <property type="protein sequence ID" value="VDP42095.1"/>
    <property type="molecule type" value="Genomic_DNA"/>
</dbReference>
<dbReference type="InterPro" id="IPR050964">
    <property type="entry name" value="Striated_Muscle_Regulatory"/>
</dbReference>
<name>A0A183K7D3_9TREM</name>
<feature type="domain" description="Fibronectin type-III" evidence="11">
    <location>
        <begin position="782"/>
        <end position="813"/>
    </location>
</feature>
<evidence type="ECO:0000256" key="8">
    <source>
        <dbReference type="ARBA" id="ARBA00023319"/>
    </source>
</evidence>
<dbReference type="GO" id="GO:0045214">
    <property type="term" value="P:sarcomere organization"/>
    <property type="evidence" value="ECO:0007669"/>
    <property type="project" value="TreeGrafter"/>
</dbReference>
<proteinExistence type="inferred from homology"/>
<keyword evidence="7" id="KW-0539">Nucleus</keyword>
<dbReference type="InterPro" id="IPR003961">
    <property type="entry name" value="FN3_dom"/>
</dbReference>
<reference evidence="12 13" key="2">
    <citation type="submission" date="2018-11" db="EMBL/GenBank/DDBJ databases">
        <authorList>
            <consortium name="Pathogen Informatics"/>
        </authorList>
    </citation>
    <scope>NUCLEOTIDE SEQUENCE [LARGE SCALE GENOMIC DNA]</scope>
    <source>
        <strain evidence="12">Dakar</strain>
        <strain evidence="13">Dakar, Senegal</strain>
    </source>
</reference>
<evidence type="ECO:0000313" key="14">
    <source>
        <dbReference type="WBParaSite" id="SCUD_0001091001-mRNA-1"/>
    </source>
</evidence>
<reference evidence="14" key="1">
    <citation type="submission" date="2016-06" db="UniProtKB">
        <authorList>
            <consortium name="WormBaseParasite"/>
        </authorList>
    </citation>
    <scope>IDENTIFICATION</scope>
</reference>
<feature type="region of interest" description="Disordered" evidence="9">
    <location>
        <begin position="793"/>
        <end position="813"/>
    </location>
</feature>
<dbReference type="STRING" id="6186.A0A183K7D3"/>
<feature type="domain" description="Ig-like" evidence="10">
    <location>
        <begin position="24"/>
        <end position="113"/>
    </location>
</feature>
<feature type="domain" description="Ig-like" evidence="10">
    <location>
        <begin position="128"/>
        <end position="206"/>
    </location>
</feature>
<keyword evidence="6" id="KW-1015">Disulfide bond</keyword>
<dbReference type="SMART" id="SM00060">
    <property type="entry name" value="FN3"/>
    <property type="match status" value="2"/>
</dbReference>
<evidence type="ECO:0000256" key="1">
    <source>
        <dbReference type="ARBA" id="ARBA00004123"/>
    </source>
</evidence>
<dbReference type="PROSITE" id="PS50853">
    <property type="entry name" value="FN3"/>
    <property type="match status" value="3"/>
</dbReference>
<feature type="domain" description="Fibronectin type-III" evidence="11">
    <location>
        <begin position="590"/>
        <end position="682"/>
    </location>
</feature>
<evidence type="ECO:0000256" key="2">
    <source>
        <dbReference type="ARBA" id="ARBA00004496"/>
    </source>
</evidence>
<evidence type="ECO:0000259" key="11">
    <source>
        <dbReference type="PROSITE" id="PS50853"/>
    </source>
</evidence>
<dbReference type="InterPro" id="IPR003598">
    <property type="entry name" value="Ig_sub2"/>
</dbReference>
<evidence type="ECO:0000256" key="6">
    <source>
        <dbReference type="ARBA" id="ARBA00023157"/>
    </source>
</evidence>
<dbReference type="AlphaFoldDB" id="A0A183K7D3"/>
<evidence type="ECO:0000256" key="9">
    <source>
        <dbReference type="SAM" id="MobiDB-lite"/>
    </source>
</evidence>
<dbReference type="SMART" id="SM00408">
    <property type="entry name" value="IGc2"/>
    <property type="match status" value="5"/>
</dbReference>
<dbReference type="FunFam" id="2.60.40.10:FF:000031">
    <property type="entry name" value="Myosin-binding protein C, slow type"/>
    <property type="match status" value="1"/>
</dbReference>
<organism evidence="14">
    <name type="scientific">Schistosoma curassoni</name>
    <dbReference type="NCBI Taxonomy" id="6186"/>
    <lineage>
        <taxon>Eukaryota</taxon>
        <taxon>Metazoa</taxon>
        <taxon>Spiralia</taxon>
        <taxon>Lophotrochozoa</taxon>
        <taxon>Platyhelminthes</taxon>
        <taxon>Trematoda</taxon>
        <taxon>Digenea</taxon>
        <taxon>Strigeidida</taxon>
        <taxon>Schistosomatoidea</taxon>
        <taxon>Schistosomatidae</taxon>
        <taxon>Schistosoma</taxon>
    </lineage>
</organism>
<dbReference type="SMART" id="SM00409">
    <property type="entry name" value="IG"/>
    <property type="match status" value="6"/>
</dbReference>
<protein>
    <submittedName>
        <fullName evidence="14">Titin</fullName>
    </submittedName>
</protein>
<feature type="domain" description="Ig-like" evidence="10">
    <location>
        <begin position="300"/>
        <end position="385"/>
    </location>
</feature>
<sequence length="813" mass="92134">MTNRRTSLADAIPGFAGLKHRETPKVEKEYFVEELQDVKIKEGSLKALLKCTFCKSTSKFRWYKNKLEIFQGPKYNFLQEGNEFALEIKKIAMEDVGKYTCKCNDISTTCTIQVEEKKHTYHFNQKLPKTAEVVRGKDLTVECSVSDPRATVAWYHKGEKVEYVAGKIEIKRRENRCILRIVRARPEQEGEYCCIVEGDETYMDIAVEDPDWSFTRELKPQQALENDEVVTFECEVSDRDAEVTWYKNGEPITANDKYEMLAEKKVKRILKVKKITMTDDAEYTCKVAKKTTTATCTVKPDVEFRQNLIDTKGIETKHKELECRAFNPKKYPVYWFKDGLPIELNDRISTTEIEGSLYLIFQYLEMDDTGYYSCKIGNHETKGLLEVQECEKPPSVDLTNFKAQATLKKGANFMTAVPFKGFPVPQVVLMCNGEPVNEEIKLKPVIKGNIVELQLEDAARADSGKYELKLKNELGEASVPLELNILDRPGKPRGPLLLTSLSAKKCVLEWDPPEDDGGSPIKHYVVEKMDVSDGNWKLVKNAKAPQCEVELEEGHKYKFRVRAVNNEGESENLEVDKEVLARDVCDPPDAPTGLEIEDYDRDHAKLKWLPPRRDNGAPVLKYILEAKAKSKNKWETVKEVSDPAAKVDLKEGEEYEFRVTAVNKAGKSEPSEVSKPLIAKPRFLKPFIIKTGLKPIKVKVGEVVQLKLDFRGEPDPVAVWSKESTPLESTPEIELTFEPRSASLKILSAQRKDTALYTLRVSNEVGEDQASIEVVALGKPSRPVPPMEITEVTKNSAQLSWKKPEDDGGTPIT</sequence>
<dbReference type="InterPro" id="IPR003599">
    <property type="entry name" value="Ig_sub"/>
</dbReference>
<evidence type="ECO:0000313" key="13">
    <source>
        <dbReference type="Proteomes" id="UP000279833"/>
    </source>
</evidence>
<dbReference type="PROSITE" id="PS50835">
    <property type="entry name" value="IG_LIKE"/>
    <property type="match status" value="5"/>
</dbReference>
<dbReference type="PANTHER" id="PTHR13817:SF151">
    <property type="entry name" value="TITIN"/>
    <property type="match status" value="1"/>
</dbReference>
<dbReference type="InterPro" id="IPR036179">
    <property type="entry name" value="Ig-like_dom_sf"/>
</dbReference>
<dbReference type="GO" id="GO:0031430">
    <property type="term" value="C:M band"/>
    <property type="evidence" value="ECO:0007669"/>
    <property type="project" value="TreeGrafter"/>
</dbReference>
<dbReference type="WBParaSite" id="SCUD_0001091001-mRNA-1">
    <property type="protein sequence ID" value="SCUD_0001091001-mRNA-1"/>
    <property type="gene ID" value="SCUD_0001091001"/>
</dbReference>
<keyword evidence="8" id="KW-0393">Immunoglobulin domain</keyword>
<dbReference type="Pfam" id="PF07679">
    <property type="entry name" value="I-set"/>
    <property type="match status" value="6"/>
</dbReference>
<evidence type="ECO:0000313" key="12">
    <source>
        <dbReference type="EMBL" id="VDP42095.1"/>
    </source>
</evidence>
<dbReference type="InterPro" id="IPR007110">
    <property type="entry name" value="Ig-like_dom"/>
</dbReference>
<dbReference type="PANTHER" id="PTHR13817">
    <property type="entry name" value="TITIN"/>
    <property type="match status" value="1"/>
</dbReference>
<dbReference type="SUPFAM" id="SSF49265">
    <property type="entry name" value="Fibronectin type III"/>
    <property type="match status" value="2"/>
</dbReference>
<dbReference type="InterPro" id="IPR013783">
    <property type="entry name" value="Ig-like_fold"/>
</dbReference>
<evidence type="ECO:0000256" key="7">
    <source>
        <dbReference type="ARBA" id="ARBA00023242"/>
    </source>
</evidence>
<dbReference type="FunFam" id="2.60.40.10:FF:000056">
    <property type="entry name" value="twitchin isoform X4"/>
    <property type="match status" value="1"/>
</dbReference>
<dbReference type="Gene3D" id="2.60.40.10">
    <property type="entry name" value="Immunoglobulins"/>
    <property type="match status" value="9"/>
</dbReference>
<dbReference type="Pfam" id="PF00041">
    <property type="entry name" value="fn3"/>
    <property type="match status" value="2"/>
</dbReference>
<evidence type="ECO:0000256" key="4">
    <source>
        <dbReference type="ARBA" id="ARBA00022490"/>
    </source>
</evidence>
<keyword evidence="4" id="KW-0963">Cytoplasm</keyword>
<evidence type="ECO:0000256" key="3">
    <source>
        <dbReference type="ARBA" id="ARBA00006692"/>
    </source>
</evidence>
<feature type="domain" description="Ig-like" evidence="10">
    <location>
        <begin position="210"/>
        <end position="295"/>
    </location>
</feature>
<keyword evidence="5" id="KW-0677">Repeat</keyword>
<evidence type="ECO:0000259" key="10">
    <source>
        <dbReference type="PROSITE" id="PS50835"/>
    </source>
</evidence>
<dbReference type="CDD" id="cd00096">
    <property type="entry name" value="Ig"/>
    <property type="match status" value="1"/>
</dbReference>
<dbReference type="InterPro" id="IPR013098">
    <property type="entry name" value="Ig_I-set"/>
</dbReference>
<comment type="subcellular location">
    <subcellularLocation>
        <location evidence="2">Cytoplasm</location>
    </subcellularLocation>
    <subcellularLocation>
        <location evidence="1">Nucleus</location>
    </subcellularLocation>
</comment>
<dbReference type="SUPFAM" id="SSF48726">
    <property type="entry name" value="Immunoglobulin"/>
    <property type="match status" value="6"/>
</dbReference>
<feature type="domain" description="Fibronectin type-III" evidence="11">
    <location>
        <begin position="491"/>
        <end position="584"/>
    </location>
</feature>